<feature type="region of interest" description="Disordered" evidence="3">
    <location>
        <begin position="462"/>
        <end position="575"/>
    </location>
</feature>
<evidence type="ECO:0000256" key="2">
    <source>
        <dbReference type="ARBA" id="ARBA00022737"/>
    </source>
</evidence>
<organism evidence="5 6">
    <name type="scientific">Lichtheimia ornata</name>
    <dbReference type="NCBI Taxonomy" id="688661"/>
    <lineage>
        <taxon>Eukaryota</taxon>
        <taxon>Fungi</taxon>
        <taxon>Fungi incertae sedis</taxon>
        <taxon>Mucoromycota</taxon>
        <taxon>Mucoromycotina</taxon>
        <taxon>Mucoromycetes</taxon>
        <taxon>Mucorales</taxon>
        <taxon>Lichtheimiaceae</taxon>
        <taxon>Lichtheimia</taxon>
    </lineage>
</organism>
<sequence>MAILPIDVSYSLTDPPWKPASGPQSSVGGPVVYSHIAFVGGHNGGNMIIVGGVMPMSEKSTSDDETTAYSYDCDVGRWNSFTLPSYNYLNRQGAASSIWGGKRAVSSTSTAATAGGVGSKQQLPANMYLVNSLYPSNSTMSSTTTPMPPLRYGHTQTLINDKTIVILGGFDSLSGEAVSLADIWLYDIDTNEWSHLEANYGGYDGYHVYNDVAVLDTRTWTWTIKNTNAAVQGRADHTATMVGTNMIVAFGFTGVSTALTVMSDIEVLDTVTWSWTSVYSPSSEYGSGGSPNRGIGKTTAVMPSTPSMAIVAGAVTGVLVVLVFIIVALYMFNYHQQRRKKKHQQNLPQHHFPHDSLPPPPPPADDIKETTTTAAIAATPSNSNSGGGGNTMVDLPRAPTQLRIDPYYHVRHHHHHHQQQQQQQQHTILPSPWTPTLRQSFPPASSEWAIRRAATTPHRYLHDHNISKPDEPSSMSSSSGQHHHQHHQHPPPRSQIRRAATTPHAASSKPDTSEENDSLFDQQEFVLRSADEHTTVIDDDDGVDALGKYPSPQSETDPPSLIHAKQHNDSHTDVH</sequence>
<keyword evidence="1" id="KW-0880">Kelch repeat</keyword>
<proteinExistence type="predicted"/>
<keyword evidence="4" id="KW-0472">Membrane</keyword>
<protein>
    <recommendedName>
        <fullName evidence="7">Galactose oxidase</fullName>
    </recommendedName>
</protein>
<dbReference type="PANTHER" id="PTHR46093">
    <property type="entry name" value="ACYL-COA-BINDING DOMAIN-CONTAINING PROTEIN 5"/>
    <property type="match status" value="1"/>
</dbReference>
<keyword evidence="4" id="KW-1133">Transmembrane helix</keyword>
<keyword evidence="2" id="KW-0677">Repeat</keyword>
<feature type="compositionally biased region" description="Basic and acidic residues" evidence="3">
    <location>
        <begin position="566"/>
        <end position="575"/>
    </location>
</feature>
<dbReference type="RefSeq" id="XP_058340111.1">
    <property type="nucleotide sequence ID" value="XM_058489063.1"/>
</dbReference>
<dbReference type="Gene3D" id="2.120.10.80">
    <property type="entry name" value="Kelch-type beta propeller"/>
    <property type="match status" value="2"/>
</dbReference>
<dbReference type="GeneID" id="83216473"/>
<name>A0AAD7UY04_9FUNG</name>
<evidence type="ECO:0000256" key="1">
    <source>
        <dbReference type="ARBA" id="ARBA00022441"/>
    </source>
</evidence>
<dbReference type="InterPro" id="IPR006652">
    <property type="entry name" value="Kelch_1"/>
</dbReference>
<dbReference type="Pfam" id="PF01344">
    <property type="entry name" value="Kelch_1"/>
    <property type="match status" value="1"/>
</dbReference>
<dbReference type="InterPro" id="IPR015915">
    <property type="entry name" value="Kelch-typ_b-propeller"/>
</dbReference>
<feature type="region of interest" description="Disordered" evidence="3">
    <location>
        <begin position="340"/>
        <end position="368"/>
    </location>
</feature>
<gene>
    <name evidence="5" type="ORF">O0I10_009066</name>
</gene>
<dbReference type="Proteomes" id="UP001234581">
    <property type="component" value="Unassembled WGS sequence"/>
</dbReference>
<feature type="transmembrane region" description="Helical" evidence="4">
    <location>
        <begin position="308"/>
        <end position="332"/>
    </location>
</feature>
<feature type="compositionally biased region" description="Basic and acidic residues" evidence="3">
    <location>
        <begin position="462"/>
        <end position="471"/>
    </location>
</feature>
<evidence type="ECO:0000313" key="6">
    <source>
        <dbReference type="Proteomes" id="UP001234581"/>
    </source>
</evidence>
<feature type="compositionally biased region" description="Basic residues" evidence="3">
    <location>
        <begin position="481"/>
        <end position="490"/>
    </location>
</feature>
<dbReference type="SUPFAM" id="SSF117281">
    <property type="entry name" value="Kelch motif"/>
    <property type="match status" value="1"/>
</dbReference>
<evidence type="ECO:0008006" key="7">
    <source>
        <dbReference type="Google" id="ProtNLM"/>
    </source>
</evidence>
<accession>A0AAD7UY04</accession>
<dbReference type="AlphaFoldDB" id="A0AAD7UY04"/>
<comment type="caution">
    <text evidence="5">The sequence shown here is derived from an EMBL/GenBank/DDBJ whole genome shotgun (WGS) entry which is preliminary data.</text>
</comment>
<evidence type="ECO:0000256" key="4">
    <source>
        <dbReference type="SAM" id="Phobius"/>
    </source>
</evidence>
<evidence type="ECO:0000256" key="3">
    <source>
        <dbReference type="SAM" id="MobiDB-lite"/>
    </source>
</evidence>
<keyword evidence="4" id="KW-0812">Transmembrane</keyword>
<reference evidence="5 6" key="1">
    <citation type="submission" date="2023-03" db="EMBL/GenBank/DDBJ databases">
        <title>Genome sequence of Lichtheimia ornata CBS 291.66.</title>
        <authorList>
            <person name="Mohabir J.T."/>
            <person name="Shea T.P."/>
            <person name="Kurbessoian T."/>
            <person name="Berby B."/>
            <person name="Fontaine J."/>
            <person name="Livny J."/>
            <person name="Gnirke A."/>
            <person name="Stajich J.E."/>
            <person name="Cuomo C.A."/>
        </authorList>
    </citation>
    <scope>NUCLEOTIDE SEQUENCE [LARGE SCALE GENOMIC DNA]</scope>
    <source>
        <strain evidence="5">CBS 291.66</strain>
    </source>
</reference>
<dbReference type="PANTHER" id="PTHR46093:SF18">
    <property type="entry name" value="FIBRONECTIN TYPE-III DOMAIN-CONTAINING PROTEIN"/>
    <property type="match status" value="1"/>
</dbReference>
<evidence type="ECO:0000313" key="5">
    <source>
        <dbReference type="EMBL" id="KAJ8655198.1"/>
    </source>
</evidence>
<keyword evidence="6" id="KW-1185">Reference proteome</keyword>
<dbReference type="EMBL" id="JARTCD010000051">
    <property type="protein sequence ID" value="KAJ8655198.1"/>
    <property type="molecule type" value="Genomic_DNA"/>
</dbReference>